<evidence type="ECO:0000313" key="7">
    <source>
        <dbReference type="EMBL" id="MFC6007496.1"/>
    </source>
</evidence>
<feature type="transmembrane region" description="Helical" evidence="6">
    <location>
        <begin position="24"/>
        <end position="46"/>
    </location>
</feature>
<feature type="transmembrane region" description="Helical" evidence="6">
    <location>
        <begin position="387"/>
        <end position="412"/>
    </location>
</feature>
<feature type="transmembrane region" description="Helical" evidence="6">
    <location>
        <begin position="356"/>
        <end position="375"/>
    </location>
</feature>
<feature type="transmembrane region" description="Helical" evidence="6">
    <location>
        <begin position="142"/>
        <end position="160"/>
    </location>
</feature>
<dbReference type="PIRSF" id="PIRSF006060">
    <property type="entry name" value="AA_transporter"/>
    <property type="match status" value="1"/>
</dbReference>
<dbReference type="PANTHER" id="PTHR42770:SF16">
    <property type="entry name" value="AMINO ACID PERMEASE"/>
    <property type="match status" value="1"/>
</dbReference>
<name>A0ABW1JDS0_9ACTN</name>
<dbReference type="InterPro" id="IPR002293">
    <property type="entry name" value="AA/rel_permease1"/>
</dbReference>
<keyword evidence="3 6" id="KW-0812">Transmembrane</keyword>
<gene>
    <name evidence="7" type="ORF">ACFQDO_10185</name>
</gene>
<feature type="transmembrane region" description="Helical" evidence="6">
    <location>
        <begin position="167"/>
        <end position="190"/>
    </location>
</feature>
<dbReference type="EMBL" id="JBHSRD010000003">
    <property type="protein sequence ID" value="MFC6007496.1"/>
    <property type="molecule type" value="Genomic_DNA"/>
</dbReference>
<reference evidence="8" key="1">
    <citation type="journal article" date="2019" name="Int. J. Syst. Evol. Microbiol.">
        <title>The Global Catalogue of Microorganisms (GCM) 10K type strain sequencing project: providing services to taxonomists for standard genome sequencing and annotation.</title>
        <authorList>
            <consortium name="The Broad Institute Genomics Platform"/>
            <consortium name="The Broad Institute Genome Sequencing Center for Infectious Disease"/>
            <person name="Wu L."/>
            <person name="Ma J."/>
        </authorList>
    </citation>
    <scope>NUCLEOTIDE SEQUENCE [LARGE SCALE GENOMIC DNA]</scope>
    <source>
        <strain evidence="8">KACC 14249</strain>
    </source>
</reference>
<evidence type="ECO:0000256" key="2">
    <source>
        <dbReference type="ARBA" id="ARBA00022475"/>
    </source>
</evidence>
<evidence type="ECO:0000313" key="8">
    <source>
        <dbReference type="Proteomes" id="UP001596189"/>
    </source>
</evidence>
<organism evidence="7 8">
    <name type="scientific">Angustibacter luteus</name>
    <dbReference type="NCBI Taxonomy" id="658456"/>
    <lineage>
        <taxon>Bacteria</taxon>
        <taxon>Bacillati</taxon>
        <taxon>Actinomycetota</taxon>
        <taxon>Actinomycetes</taxon>
        <taxon>Kineosporiales</taxon>
        <taxon>Kineosporiaceae</taxon>
    </lineage>
</organism>
<proteinExistence type="predicted"/>
<feature type="transmembrane region" description="Helical" evidence="6">
    <location>
        <begin position="210"/>
        <end position="229"/>
    </location>
</feature>
<feature type="transmembrane region" description="Helical" evidence="6">
    <location>
        <begin position="106"/>
        <end position="130"/>
    </location>
</feature>
<evidence type="ECO:0000256" key="1">
    <source>
        <dbReference type="ARBA" id="ARBA00004651"/>
    </source>
</evidence>
<keyword evidence="8" id="KW-1185">Reference proteome</keyword>
<sequence length="509" mass="53566">MSHQSSSAQGEIEKRDSQKLRRGTLGVLGIAFFVVSAAAPLTAMAGGAPVAMLYGNGAGIPAAYVVVSVLLLIFSVGYTTMARHHTSTGAFYSYITRGLKQPTGGASAIIAVLGYNCMSIGLYGLFGAAAAGFASDHLGIDMAWYVYVFIAMAIVGLCGYRQVDLSVKVLVVLVTLEFLIVLILDLMILVKGGEGGKSGISLSPFSWDSFTSGSITIALLFNFAAFIGFEATTLYSEEAKDPKRTVPRATYVAVLTIGLFYTVTTWLMVNGQGAVGLQDFLGGLKPDPTAFLFVLGDTYMGSSLTTLMSLLFVSSVFAALLAFHNAVARYLFALGREGLVPSVLGRTHPKHQSPHVGSLAQTTLAFVVVLVFVLADKDPVLELFTWLTNLGTLAILVLMSLSSFAVIAFFAANRGLDSNLWRTVIAPAIGGIGMGLVAVYAAAKFGLLLGNPESSLRWILPALIVVAAVVGLGAALRLKSVAPQMYAQMGRNRSDDGTAVGERPTEAVG</sequence>
<evidence type="ECO:0000256" key="5">
    <source>
        <dbReference type="ARBA" id="ARBA00023136"/>
    </source>
</evidence>
<dbReference type="PANTHER" id="PTHR42770">
    <property type="entry name" value="AMINO ACID TRANSPORTER-RELATED"/>
    <property type="match status" value="1"/>
</dbReference>
<evidence type="ECO:0000256" key="4">
    <source>
        <dbReference type="ARBA" id="ARBA00022989"/>
    </source>
</evidence>
<keyword evidence="4 6" id="KW-1133">Transmembrane helix</keyword>
<dbReference type="Pfam" id="PF13520">
    <property type="entry name" value="AA_permease_2"/>
    <property type="match status" value="1"/>
</dbReference>
<dbReference type="RefSeq" id="WP_345716293.1">
    <property type="nucleotide sequence ID" value="NZ_BAABFP010000004.1"/>
</dbReference>
<keyword evidence="5 6" id="KW-0472">Membrane</keyword>
<dbReference type="Proteomes" id="UP001596189">
    <property type="component" value="Unassembled WGS sequence"/>
</dbReference>
<evidence type="ECO:0000256" key="3">
    <source>
        <dbReference type="ARBA" id="ARBA00022692"/>
    </source>
</evidence>
<keyword evidence="2" id="KW-1003">Cell membrane</keyword>
<feature type="transmembrane region" description="Helical" evidence="6">
    <location>
        <begin position="249"/>
        <end position="269"/>
    </location>
</feature>
<feature type="transmembrane region" description="Helical" evidence="6">
    <location>
        <begin position="299"/>
        <end position="323"/>
    </location>
</feature>
<dbReference type="Gene3D" id="1.20.1740.10">
    <property type="entry name" value="Amino acid/polyamine transporter I"/>
    <property type="match status" value="1"/>
</dbReference>
<accession>A0ABW1JDS0</accession>
<feature type="transmembrane region" description="Helical" evidence="6">
    <location>
        <begin position="58"/>
        <end position="78"/>
    </location>
</feature>
<evidence type="ECO:0000256" key="6">
    <source>
        <dbReference type="SAM" id="Phobius"/>
    </source>
</evidence>
<comment type="caution">
    <text evidence="7">The sequence shown here is derived from an EMBL/GenBank/DDBJ whole genome shotgun (WGS) entry which is preliminary data.</text>
</comment>
<comment type="subcellular location">
    <subcellularLocation>
        <location evidence="1">Cell membrane</location>
        <topology evidence="1">Multi-pass membrane protein</topology>
    </subcellularLocation>
</comment>
<dbReference type="InterPro" id="IPR050367">
    <property type="entry name" value="APC_superfamily"/>
</dbReference>
<feature type="transmembrane region" description="Helical" evidence="6">
    <location>
        <begin position="455"/>
        <end position="476"/>
    </location>
</feature>
<feature type="transmembrane region" description="Helical" evidence="6">
    <location>
        <begin position="424"/>
        <end position="443"/>
    </location>
</feature>
<protein>
    <submittedName>
        <fullName evidence="7">APC family permease</fullName>
    </submittedName>
</protein>